<dbReference type="EMBL" id="JAUSUZ010000001">
    <property type="protein sequence ID" value="MDQ0371188.1"/>
    <property type="molecule type" value="Genomic_DNA"/>
</dbReference>
<reference evidence="2 3" key="1">
    <citation type="submission" date="2023-07" db="EMBL/GenBank/DDBJ databases">
        <title>Sequencing the genomes of 1000 actinobacteria strains.</title>
        <authorList>
            <person name="Klenk H.-P."/>
        </authorList>
    </citation>
    <scope>NUCLEOTIDE SEQUENCE [LARGE SCALE GENOMIC DNA]</scope>
    <source>
        <strain evidence="2 3">DSM 44709</strain>
    </source>
</reference>
<keyword evidence="3" id="KW-1185">Reference proteome</keyword>
<proteinExistence type="predicted"/>
<evidence type="ECO:0000313" key="2">
    <source>
        <dbReference type="EMBL" id="MDQ0371188.1"/>
    </source>
</evidence>
<dbReference type="AlphaFoldDB" id="A0AAE3W748"/>
<sequence>MDDLLAQLGARQTVLAVLGGLVGLSSWAVTRLRALRRKRPDVRYRAWFLDTYGTYDNPYLDATAPLHLDRTYIPIQVAQYAGADRSTHADQVVAGWSGSRTPPGT</sequence>
<comment type="caution">
    <text evidence="2">The sequence shown here is derived from an EMBL/GenBank/DDBJ whole genome shotgun (WGS) entry which is preliminary data.</text>
</comment>
<keyword evidence="1" id="KW-0812">Transmembrane</keyword>
<keyword evidence="1" id="KW-0472">Membrane</keyword>
<dbReference type="RefSeq" id="WP_307247760.1">
    <property type="nucleotide sequence ID" value="NZ_JAUSUZ010000001.1"/>
</dbReference>
<evidence type="ECO:0000256" key="1">
    <source>
        <dbReference type="SAM" id="Phobius"/>
    </source>
</evidence>
<organism evidence="2 3">
    <name type="scientific">Catenuloplanes indicus</name>
    <dbReference type="NCBI Taxonomy" id="137267"/>
    <lineage>
        <taxon>Bacteria</taxon>
        <taxon>Bacillati</taxon>
        <taxon>Actinomycetota</taxon>
        <taxon>Actinomycetes</taxon>
        <taxon>Micromonosporales</taxon>
        <taxon>Micromonosporaceae</taxon>
        <taxon>Catenuloplanes</taxon>
    </lineage>
</organism>
<name>A0AAE3W748_9ACTN</name>
<keyword evidence="1" id="KW-1133">Transmembrane helix</keyword>
<protein>
    <submittedName>
        <fullName evidence="2">Uncharacterized protein</fullName>
    </submittedName>
</protein>
<feature type="transmembrane region" description="Helical" evidence="1">
    <location>
        <begin position="12"/>
        <end position="30"/>
    </location>
</feature>
<dbReference type="Proteomes" id="UP001240236">
    <property type="component" value="Unassembled WGS sequence"/>
</dbReference>
<accession>A0AAE3W748</accession>
<evidence type="ECO:0000313" key="3">
    <source>
        <dbReference type="Proteomes" id="UP001240236"/>
    </source>
</evidence>
<gene>
    <name evidence="2" type="ORF">J2S42_007857</name>
</gene>